<name>H2BXH6_GILLR</name>
<dbReference type="RefSeq" id="WP_006988374.1">
    <property type="nucleotide sequence ID" value="NZ_JH594606.1"/>
</dbReference>
<dbReference type="AlphaFoldDB" id="H2BXH6"/>
<organism evidence="1 2">
    <name type="scientific">Gillisia limnaea (strain DSM 15749 / LMG 21470 / R-8282)</name>
    <dbReference type="NCBI Taxonomy" id="865937"/>
    <lineage>
        <taxon>Bacteria</taxon>
        <taxon>Pseudomonadati</taxon>
        <taxon>Bacteroidota</taxon>
        <taxon>Flavobacteriia</taxon>
        <taxon>Flavobacteriales</taxon>
        <taxon>Flavobacteriaceae</taxon>
        <taxon>Gillisia</taxon>
    </lineage>
</organism>
<gene>
    <name evidence="1" type="ORF">Gilli_1399</name>
</gene>
<dbReference type="EMBL" id="JH594606">
    <property type="protein sequence ID" value="EHQ02058.1"/>
    <property type="molecule type" value="Genomic_DNA"/>
</dbReference>
<proteinExistence type="predicted"/>
<dbReference type="OrthoDB" id="711064at2"/>
<accession>H2BXH6</accession>
<sequence length="97" mass="11165">MTAYRENIISTYKYLISIREDLITHSLNIAMTGELKDMDEAFDIGDTYSFDIEQFKGTNDVNLNKLVAFYEELENLMNSLANINAIREEDLSDENEG</sequence>
<dbReference type="Proteomes" id="UP000003844">
    <property type="component" value="Unassembled WGS sequence"/>
</dbReference>
<dbReference type="HOGENOM" id="CLU_183666_0_0_10"/>
<protein>
    <submittedName>
        <fullName evidence="1">Uncharacterized protein</fullName>
    </submittedName>
</protein>
<reference evidence="2" key="1">
    <citation type="journal article" date="2012" name="Stand. Genomic Sci.">
        <title>Genome sequence of the Antarctic rhodopsins-containing flavobacterium Gillisia limnaea type strain (R-8282(T)).</title>
        <authorList>
            <person name="Riedel T."/>
            <person name="Held B."/>
            <person name="Nolan M."/>
            <person name="Lucas S."/>
            <person name="Lapidus A."/>
            <person name="Tice H."/>
            <person name="Del Rio T.G."/>
            <person name="Cheng J.F."/>
            <person name="Han C."/>
            <person name="Tapia R."/>
            <person name="Goodwin L.A."/>
            <person name="Pitluck S."/>
            <person name="Liolios K."/>
            <person name="Mavromatis K."/>
            <person name="Pagani I."/>
            <person name="Ivanova N."/>
            <person name="Mikhailova N."/>
            <person name="Pati A."/>
            <person name="Chen A."/>
            <person name="Palaniappan K."/>
            <person name="Land M."/>
            <person name="Rohde M."/>
            <person name="Tindall B.J."/>
            <person name="Detter J.C."/>
            <person name="Goker M."/>
            <person name="Bristow J."/>
            <person name="Eisen J.A."/>
            <person name="Markowitz V."/>
            <person name="Hugenholtz P."/>
            <person name="Kyrpides N.C."/>
            <person name="Klenk H.P."/>
            <person name="Woyke T."/>
        </authorList>
    </citation>
    <scope>NUCLEOTIDE SEQUENCE [LARGE SCALE GENOMIC DNA]</scope>
    <source>
        <strain evidence="2">DSM 15749 / LMG 21470 / R-8282</strain>
    </source>
</reference>
<keyword evidence="2" id="KW-1185">Reference proteome</keyword>
<dbReference type="eggNOG" id="ENOG50332J4">
    <property type="taxonomic scope" value="Bacteria"/>
</dbReference>
<dbReference type="STRING" id="865937.Gilli_1399"/>
<evidence type="ECO:0000313" key="1">
    <source>
        <dbReference type="EMBL" id="EHQ02058.1"/>
    </source>
</evidence>
<evidence type="ECO:0000313" key="2">
    <source>
        <dbReference type="Proteomes" id="UP000003844"/>
    </source>
</evidence>